<name>E4ZN57_LEPMJ</name>
<dbReference type="EMBL" id="FP929094">
    <property type="protein sequence ID" value="CBX92660.1"/>
    <property type="molecule type" value="Genomic_DNA"/>
</dbReference>
<proteinExistence type="predicted"/>
<accession>E4ZN57</accession>
<organism evidence="2">
    <name type="scientific">Leptosphaeria maculans (strain JN3 / isolate v23.1.3 / race Av1-4-5-6-7-8)</name>
    <name type="common">Blackleg fungus</name>
    <name type="synonym">Phoma lingam</name>
    <dbReference type="NCBI Taxonomy" id="985895"/>
    <lineage>
        <taxon>Eukaryota</taxon>
        <taxon>Fungi</taxon>
        <taxon>Dikarya</taxon>
        <taxon>Ascomycota</taxon>
        <taxon>Pezizomycotina</taxon>
        <taxon>Dothideomycetes</taxon>
        <taxon>Pleosporomycetidae</taxon>
        <taxon>Pleosporales</taxon>
        <taxon>Pleosporineae</taxon>
        <taxon>Leptosphaeriaceae</taxon>
        <taxon>Plenodomus</taxon>
        <taxon>Plenodomus lingam/Leptosphaeria maculans species complex</taxon>
    </lineage>
</organism>
<dbReference type="HOGENOM" id="CLU_2455133_0_0_1"/>
<gene>
    <name evidence="1" type="ORF">LEMA_P053660.1</name>
</gene>
<sequence>MLVEWPEGGGIIGHLIDTCCYLPGWGVHAAAPPSPPHDGLGLAEGLTVAGPAVYVRKTVSQYLPCSSSAGAAGDVESRALTAQARAGRG</sequence>
<evidence type="ECO:0000313" key="2">
    <source>
        <dbReference type="Proteomes" id="UP000002668"/>
    </source>
</evidence>
<keyword evidence="2" id="KW-1185">Reference proteome</keyword>
<dbReference type="InParanoid" id="E4ZN57"/>
<reference evidence="2" key="1">
    <citation type="journal article" date="2011" name="Nat. Commun.">
        <title>Effector diversification within compartments of the Leptosphaeria maculans genome affected by Repeat-Induced Point mutations.</title>
        <authorList>
            <person name="Rouxel T."/>
            <person name="Grandaubert J."/>
            <person name="Hane J.K."/>
            <person name="Hoede C."/>
            <person name="van de Wouw A.P."/>
            <person name="Couloux A."/>
            <person name="Dominguez V."/>
            <person name="Anthouard V."/>
            <person name="Bally P."/>
            <person name="Bourras S."/>
            <person name="Cozijnsen A.J."/>
            <person name="Ciuffetti L.M."/>
            <person name="Degrave A."/>
            <person name="Dilmaghani A."/>
            <person name="Duret L."/>
            <person name="Fudal I."/>
            <person name="Goodwin S.B."/>
            <person name="Gout L."/>
            <person name="Glaser N."/>
            <person name="Linglin J."/>
            <person name="Kema G.H.J."/>
            <person name="Lapalu N."/>
            <person name="Lawrence C.B."/>
            <person name="May K."/>
            <person name="Meyer M."/>
            <person name="Ollivier B."/>
            <person name="Poulain J."/>
            <person name="Schoch C.L."/>
            <person name="Simon A."/>
            <person name="Spatafora J.W."/>
            <person name="Stachowiak A."/>
            <person name="Turgeon B.G."/>
            <person name="Tyler B.M."/>
            <person name="Vincent D."/>
            <person name="Weissenbach J."/>
            <person name="Amselem J."/>
            <person name="Quesneville H."/>
            <person name="Oliver R.P."/>
            <person name="Wincker P."/>
            <person name="Balesdent M.-H."/>
            <person name="Howlett B.J."/>
        </authorList>
    </citation>
    <scope>NUCLEOTIDE SEQUENCE [LARGE SCALE GENOMIC DNA]</scope>
    <source>
        <strain evidence="2">JN3 / isolate v23.1.3 / race Av1-4-5-6-7-8</strain>
    </source>
</reference>
<dbReference type="VEuPathDB" id="FungiDB:LEMA_P053660.1"/>
<dbReference type="Proteomes" id="UP000002668">
    <property type="component" value="Genome"/>
</dbReference>
<dbReference type="AlphaFoldDB" id="E4ZN57"/>
<evidence type="ECO:0000313" key="1">
    <source>
        <dbReference type="EMBL" id="CBX92660.1"/>
    </source>
</evidence>
<protein>
    <submittedName>
        <fullName evidence="1">Predicted protein</fullName>
    </submittedName>
</protein>